<protein>
    <submittedName>
        <fullName evidence="1">Uncharacterized protein</fullName>
    </submittedName>
</protein>
<name>A0A5C4XS82_9HYPH</name>
<organism evidence="1 2">
    <name type="scientific">Aliirhizobium smilacinae</name>
    <dbReference type="NCBI Taxonomy" id="1395944"/>
    <lineage>
        <taxon>Bacteria</taxon>
        <taxon>Pseudomonadati</taxon>
        <taxon>Pseudomonadota</taxon>
        <taxon>Alphaproteobacteria</taxon>
        <taxon>Hyphomicrobiales</taxon>
        <taxon>Rhizobiaceae</taxon>
        <taxon>Aliirhizobium</taxon>
    </lineage>
</organism>
<accession>A0A5C4XS82</accession>
<proteinExistence type="predicted"/>
<dbReference type="AlphaFoldDB" id="A0A5C4XS82"/>
<sequence length="167" mass="18194">MNGTAFAAGLAVFLLTSCQRETEGKLVELSGRLFVFNYRVATANYLVTLRKLRPMPDGSLVSAEFENPRGGDLLIAREKIFPIEDTIVIQSPHLQCVRKDHPYAVTIRILSASGEVLQEIATSITSDVDQSVLPAKPLVIGPGYTPNPDVFHADGTQDMSAYSDCPK</sequence>
<gene>
    <name evidence="1" type="ORF">FHP24_04235</name>
</gene>
<dbReference type="Proteomes" id="UP000311605">
    <property type="component" value="Unassembled WGS sequence"/>
</dbReference>
<dbReference type="RefSeq" id="WP_139673295.1">
    <property type="nucleotide sequence ID" value="NZ_VDMN01000001.1"/>
</dbReference>
<evidence type="ECO:0000313" key="1">
    <source>
        <dbReference type="EMBL" id="TNM65484.1"/>
    </source>
</evidence>
<dbReference type="OrthoDB" id="7916166at2"/>
<evidence type="ECO:0000313" key="2">
    <source>
        <dbReference type="Proteomes" id="UP000311605"/>
    </source>
</evidence>
<comment type="caution">
    <text evidence="1">The sequence shown here is derived from an EMBL/GenBank/DDBJ whole genome shotgun (WGS) entry which is preliminary data.</text>
</comment>
<reference evidence="1 2" key="1">
    <citation type="submission" date="2019-06" db="EMBL/GenBank/DDBJ databases">
        <title>The draft genome of Rhizobium smilacinae PTYR-5.</title>
        <authorList>
            <person name="Liu L."/>
            <person name="Li L."/>
            <person name="Zhang X."/>
        </authorList>
    </citation>
    <scope>NUCLEOTIDE SEQUENCE [LARGE SCALE GENOMIC DNA]</scope>
    <source>
        <strain evidence="1 2">PTYR-5</strain>
    </source>
</reference>
<dbReference type="EMBL" id="VDMN01000001">
    <property type="protein sequence ID" value="TNM65484.1"/>
    <property type="molecule type" value="Genomic_DNA"/>
</dbReference>
<keyword evidence="2" id="KW-1185">Reference proteome</keyword>